<dbReference type="PANTHER" id="PTHR46728:SF1">
    <property type="entry name" value="AN1-TYPE ZINC FINGER PROTEIN 4"/>
    <property type="match status" value="1"/>
</dbReference>
<dbReference type="PROSITE" id="PS50053">
    <property type="entry name" value="UBIQUITIN_2"/>
    <property type="match status" value="1"/>
</dbReference>
<dbReference type="PRINTS" id="PR00348">
    <property type="entry name" value="UBIQUITIN"/>
</dbReference>
<dbReference type="InterPro" id="IPR053061">
    <property type="entry name" value="AN1-type_zinc_finger"/>
</dbReference>
<feature type="domain" description="Ubiquitin-like" evidence="2">
    <location>
        <begin position="15"/>
        <end position="90"/>
    </location>
</feature>
<dbReference type="Proteomes" id="UP001162162">
    <property type="component" value="Unassembled WGS sequence"/>
</dbReference>
<feature type="region of interest" description="Disordered" evidence="1">
    <location>
        <begin position="151"/>
        <end position="187"/>
    </location>
</feature>
<evidence type="ECO:0000313" key="3">
    <source>
        <dbReference type="EMBL" id="KAJ8949079.1"/>
    </source>
</evidence>
<keyword evidence="4" id="KW-1185">Reference proteome</keyword>
<dbReference type="InterPro" id="IPR029071">
    <property type="entry name" value="Ubiquitin-like_domsf"/>
</dbReference>
<evidence type="ECO:0000256" key="1">
    <source>
        <dbReference type="SAM" id="MobiDB-lite"/>
    </source>
</evidence>
<dbReference type="EMBL" id="JAPWTK010000124">
    <property type="protein sequence ID" value="KAJ8949079.1"/>
    <property type="molecule type" value="Genomic_DNA"/>
</dbReference>
<dbReference type="PANTHER" id="PTHR46728">
    <property type="entry name" value="AN1-TYPE ZINC FINGER PROTEIN 4"/>
    <property type="match status" value="1"/>
</dbReference>
<reference evidence="3" key="1">
    <citation type="journal article" date="2023" name="Insect Mol. Biol.">
        <title>Genome sequencing provides insights into the evolution of gene families encoding plant cell wall-degrading enzymes in longhorned beetles.</title>
        <authorList>
            <person name="Shin N.R."/>
            <person name="Okamura Y."/>
            <person name="Kirsch R."/>
            <person name="Pauchet Y."/>
        </authorList>
    </citation>
    <scope>NUCLEOTIDE SEQUENCE</scope>
    <source>
        <strain evidence="3">AMC_N1</strain>
    </source>
</reference>
<dbReference type="Gene3D" id="3.10.20.90">
    <property type="entry name" value="Phosphatidylinositol 3-kinase Catalytic Subunit, Chain A, domain 1"/>
    <property type="match status" value="1"/>
</dbReference>
<dbReference type="InterPro" id="IPR000626">
    <property type="entry name" value="Ubiquitin-like_dom"/>
</dbReference>
<evidence type="ECO:0000259" key="2">
    <source>
        <dbReference type="PROSITE" id="PS50053"/>
    </source>
</evidence>
<comment type="caution">
    <text evidence="3">The sequence shown here is derived from an EMBL/GenBank/DDBJ whole genome shotgun (WGS) entry which is preliminary data.</text>
</comment>
<accession>A0AAV8YC87</accession>
<dbReference type="AlphaFoldDB" id="A0AAV8YC87"/>
<gene>
    <name evidence="3" type="ORF">NQ318_016983</name>
</gene>
<dbReference type="InterPro" id="IPR019956">
    <property type="entry name" value="Ubiquitin_dom"/>
</dbReference>
<dbReference type="SUPFAM" id="SSF54236">
    <property type="entry name" value="Ubiquitin-like"/>
    <property type="match status" value="1"/>
</dbReference>
<proteinExistence type="predicted"/>
<organism evidence="3 4">
    <name type="scientific">Aromia moschata</name>
    <dbReference type="NCBI Taxonomy" id="1265417"/>
    <lineage>
        <taxon>Eukaryota</taxon>
        <taxon>Metazoa</taxon>
        <taxon>Ecdysozoa</taxon>
        <taxon>Arthropoda</taxon>
        <taxon>Hexapoda</taxon>
        <taxon>Insecta</taxon>
        <taxon>Pterygota</taxon>
        <taxon>Neoptera</taxon>
        <taxon>Endopterygota</taxon>
        <taxon>Coleoptera</taxon>
        <taxon>Polyphaga</taxon>
        <taxon>Cucujiformia</taxon>
        <taxon>Chrysomeloidea</taxon>
        <taxon>Cerambycidae</taxon>
        <taxon>Cerambycinae</taxon>
        <taxon>Callichromatini</taxon>
        <taxon>Aromia</taxon>
    </lineage>
</organism>
<name>A0AAV8YC87_9CUCU</name>
<protein>
    <recommendedName>
        <fullName evidence="2">Ubiquitin-like domain-containing protein</fullName>
    </recommendedName>
</protein>
<evidence type="ECO:0000313" key="4">
    <source>
        <dbReference type="Proteomes" id="UP001162162"/>
    </source>
</evidence>
<dbReference type="SMART" id="SM00213">
    <property type="entry name" value="UBQ"/>
    <property type="match status" value="1"/>
</dbReference>
<dbReference type="Pfam" id="PF00240">
    <property type="entry name" value="ubiquitin"/>
    <property type="match status" value="1"/>
</dbReference>
<sequence length="187" mass="20959">MSEDGFSDGFEEPNMEIQIKTLMGTTFDIKVSPIETVGDIKKKIYRVEGIPVYQQNLIYQLRELKDTNRLGDAGIKNGSTLTLVASMRGGPISTRRLSVACEHHVMLKELKELLENTRDEIAPGSKVSVLVFKEGDIINLLRVIENEDGSYSPYSEKPISPPQNPTGRSPEWAFSNVSSRTMKCPRR</sequence>